<sequence>MANKVRNLVQSHLPDLKLLHVIRLQLLFMISQCFSKTTSKGGICVVFREHDDENLGLLNCLLKCFCDFVPFIELLVINEGVNFPFPEDIVEIASETITSIFPSEAEEHIVGE</sequence>
<reference evidence="1" key="3">
    <citation type="submission" date="2018-07" db="EMBL/GenBank/DDBJ databases">
        <title>WGS assembly of Glycine max.</title>
        <authorList>
            <person name="Schmutz J."/>
            <person name="Cannon S."/>
            <person name="Schlueter J."/>
            <person name="Ma J."/>
            <person name="Mitros T."/>
            <person name="Nelson W."/>
            <person name="Hyten D."/>
            <person name="Song Q."/>
            <person name="Thelen J."/>
            <person name="Cheng J."/>
            <person name="Xu D."/>
            <person name="Hellsten U."/>
            <person name="May G."/>
            <person name="Yu Y."/>
            <person name="Sakurai T."/>
            <person name="Umezawa T."/>
            <person name="Bhattacharyya M."/>
            <person name="Sandhu D."/>
            <person name="Valliyodan B."/>
            <person name="Lindquist E."/>
            <person name="Peto M."/>
            <person name="Grant D."/>
            <person name="Shu S."/>
            <person name="Goodstein D."/>
            <person name="Barry K."/>
            <person name="Futrell-Griggs M."/>
            <person name="Abernathy B."/>
            <person name="Du J."/>
            <person name="Tian Z."/>
            <person name="Zhu L."/>
            <person name="Gill N."/>
            <person name="Joshi T."/>
            <person name="Libault M."/>
            <person name="Sethuraman A."/>
            <person name="Zhang X."/>
            <person name="Shinozaki K."/>
            <person name="Nguyen H."/>
            <person name="Wing R."/>
            <person name="Cregan P."/>
            <person name="Specht J."/>
            <person name="Grimwood J."/>
            <person name="Rokhsar D."/>
            <person name="Stacey G."/>
            <person name="Shoemaker R."/>
            <person name="Jackson S."/>
        </authorList>
    </citation>
    <scope>NUCLEOTIDE SEQUENCE</scope>
    <source>
        <tissue evidence="1">Callus</tissue>
    </source>
</reference>
<evidence type="ECO:0000313" key="2">
    <source>
        <dbReference type="EnsemblPlants" id="KRH08225"/>
    </source>
</evidence>
<dbReference type="OMA" id="HIIGESM"/>
<dbReference type="EnsemblPlants" id="KRH08225">
    <property type="protein sequence ID" value="KRH08225"/>
    <property type="gene ID" value="GLYMA_16G137100"/>
</dbReference>
<dbReference type="InParanoid" id="K7MH84"/>
<dbReference type="HOGENOM" id="CLU_2150433_0_0_1"/>
<keyword evidence="3" id="KW-1185">Reference proteome</keyword>
<organism evidence="2">
    <name type="scientific">Glycine max</name>
    <name type="common">Soybean</name>
    <name type="synonym">Glycine hispida</name>
    <dbReference type="NCBI Taxonomy" id="3847"/>
    <lineage>
        <taxon>Eukaryota</taxon>
        <taxon>Viridiplantae</taxon>
        <taxon>Streptophyta</taxon>
        <taxon>Embryophyta</taxon>
        <taxon>Tracheophyta</taxon>
        <taxon>Spermatophyta</taxon>
        <taxon>Magnoliopsida</taxon>
        <taxon>eudicotyledons</taxon>
        <taxon>Gunneridae</taxon>
        <taxon>Pentapetalae</taxon>
        <taxon>rosids</taxon>
        <taxon>fabids</taxon>
        <taxon>Fabales</taxon>
        <taxon>Fabaceae</taxon>
        <taxon>Papilionoideae</taxon>
        <taxon>50 kb inversion clade</taxon>
        <taxon>NPAAA clade</taxon>
        <taxon>indigoferoid/millettioid clade</taxon>
        <taxon>Phaseoleae</taxon>
        <taxon>Glycine</taxon>
        <taxon>Glycine subgen. Soja</taxon>
    </lineage>
</organism>
<dbReference type="AlphaFoldDB" id="K7MH84"/>
<dbReference type="Proteomes" id="UP000008827">
    <property type="component" value="Chromosome 16"/>
</dbReference>
<dbReference type="Gramene" id="KRH08225">
    <property type="protein sequence ID" value="KRH08225"/>
    <property type="gene ID" value="GLYMA_16G137100"/>
</dbReference>
<reference evidence="1 2" key="1">
    <citation type="journal article" date="2010" name="Nature">
        <title>Genome sequence of the palaeopolyploid soybean.</title>
        <authorList>
            <person name="Schmutz J."/>
            <person name="Cannon S.B."/>
            <person name="Schlueter J."/>
            <person name="Ma J."/>
            <person name="Mitros T."/>
            <person name="Nelson W."/>
            <person name="Hyten D.L."/>
            <person name="Song Q."/>
            <person name="Thelen J.J."/>
            <person name="Cheng J."/>
            <person name="Xu D."/>
            <person name="Hellsten U."/>
            <person name="May G.D."/>
            <person name="Yu Y."/>
            <person name="Sakurai T."/>
            <person name="Umezawa T."/>
            <person name="Bhattacharyya M.K."/>
            <person name="Sandhu D."/>
            <person name="Valliyodan B."/>
            <person name="Lindquist E."/>
            <person name="Peto M."/>
            <person name="Grant D."/>
            <person name="Shu S."/>
            <person name="Goodstein D."/>
            <person name="Barry K."/>
            <person name="Futrell-Griggs M."/>
            <person name="Abernathy B."/>
            <person name="Du J."/>
            <person name="Tian Z."/>
            <person name="Zhu L."/>
            <person name="Gill N."/>
            <person name="Joshi T."/>
            <person name="Libault M."/>
            <person name="Sethuraman A."/>
            <person name="Zhang X.-C."/>
            <person name="Shinozaki K."/>
            <person name="Nguyen H.T."/>
            <person name="Wing R.A."/>
            <person name="Cregan P."/>
            <person name="Specht J."/>
            <person name="Grimwood J."/>
            <person name="Rokhsar D."/>
            <person name="Stacey G."/>
            <person name="Shoemaker R.C."/>
            <person name="Jackson S.A."/>
        </authorList>
    </citation>
    <scope>NUCLEOTIDE SEQUENCE [LARGE SCALE GENOMIC DNA]</scope>
    <source>
        <strain evidence="2">cv. Williams 82</strain>
        <tissue evidence="1">Callus</tissue>
    </source>
</reference>
<proteinExistence type="predicted"/>
<accession>K7MH84</accession>
<evidence type="ECO:0000313" key="3">
    <source>
        <dbReference type="Proteomes" id="UP000008827"/>
    </source>
</evidence>
<dbReference type="EMBL" id="CM000849">
    <property type="protein sequence ID" value="KRH08225.1"/>
    <property type="molecule type" value="Genomic_DNA"/>
</dbReference>
<name>K7MH84_SOYBN</name>
<gene>
    <name evidence="1" type="ORF">GLYMA_16G137100</name>
</gene>
<protein>
    <submittedName>
        <fullName evidence="1 2">Uncharacterized protein</fullName>
    </submittedName>
</protein>
<reference evidence="2" key="2">
    <citation type="submission" date="2018-02" db="UniProtKB">
        <authorList>
            <consortium name="EnsemblPlants"/>
        </authorList>
    </citation>
    <scope>IDENTIFICATION</scope>
    <source>
        <strain evidence="2">Williams 82</strain>
    </source>
</reference>
<evidence type="ECO:0000313" key="1">
    <source>
        <dbReference type="EMBL" id="KRH08225.1"/>
    </source>
</evidence>
<dbReference type="PaxDb" id="3847-GLYMA16G25115.1"/>